<dbReference type="Proteomes" id="UP000060699">
    <property type="component" value="Chromosome"/>
</dbReference>
<feature type="domain" description="ABC3 transporter permease C-terminal" evidence="8">
    <location>
        <begin position="289"/>
        <end position="407"/>
    </location>
</feature>
<dbReference type="InterPro" id="IPR025857">
    <property type="entry name" value="MacB_PCD"/>
</dbReference>
<evidence type="ECO:0000256" key="1">
    <source>
        <dbReference type="ARBA" id="ARBA00004651"/>
    </source>
</evidence>
<dbReference type="InterPro" id="IPR038766">
    <property type="entry name" value="Membrane_comp_ABC_pdt"/>
</dbReference>
<feature type="transmembrane region" description="Helical" evidence="7">
    <location>
        <begin position="788"/>
        <end position="810"/>
    </location>
</feature>
<evidence type="ECO:0000259" key="9">
    <source>
        <dbReference type="Pfam" id="PF12704"/>
    </source>
</evidence>
<dbReference type="PANTHER" id="PTHR30287:SF1">
    <property type="entry name" value="INNER MEMBRANE PROTEIN"/>
    <property type="match status" value="1"/>
</dbReference>
<name>A0A0U3MCV5_9BURK</name>
<feature type="transmembrane region" description="Helical" evidence="7">
    <location>
        <begin position="48"/>
        <end position="68"/>
    </location>
</feature>
<dbReference type="AlphaFoldDB" id="A0A0U3MCV5"/>
<dbReference type="RefSeq" id="WP_083526016.1">
    <property type="nucleotide sequence ID" value="NZ_CP013729.1"/>
</dbReference>
<sequence>MSAQSPSQSVPPTGAWPATGSASSTRRPPSLWRQTALQTWRDARAGELYLLVLALILAVAAVCAVAFLSDRLDRGLRRDAAQLLGGDVVLASDQPTPAGVRELAKRLGMQTVETLSFPSMARAPDTLGGGSRLVSVKAVSPSYPLRGALTLSDGRKAGAPAPGSVWVDPGVLTALNVKVGDTVLLGDASLRIAGQIGNEPDRGAGFMNLMPRVMVAQADLPATGLIQPASRVTYRYGVVGNEAAVRTFTADTQQAVRSNNWRGIRLESLESGRPEMRQTLDRATKFLNLVALLAALLAAIAVALAAREFANRHLNDCAMLRVLGQPQRRLSWVFTLEFALVGGVGSAVGILLGFLLHYVFIGLLAGLIAVDLPAAGVWPVLLGLGMGMSLLLGFGLPPVLQLASVPPLRVIRRDVGRPKATSVLVLGAGVLGFVAVLTALSADWRLGLIATGGFVVALALFALLAWLAVLALRRLVPQAGAPRWLLLATRQVAARPAFAVLQVGALSLGLLALALLVLLRTDLIDSWRAATPANAPDRFIINIQPDQGAAFRSELDKAGVKDYDWYPMIRGRLVSINGQPVRAGQFQEERAQRLVEREFNLSHSAELPSHNQLSQGRWTPDEKGGVSVEQGLADQLGLKLGDRLAFDIAGTTVESRISSLRKVDWGSMRVNFFVLFPQADMPDLPMSYISAFHAPAGQAQALDRTLVRAFPNLTLVDVSAELKQIQSVLEQVSMAVQLLFAVALALGVVVLLVAAVGSREARTREFALMRAMGASSALMAAVQRAELLGLGALAGLLAGLAAQAMGWALTRYAFDFEWQFKPWVLLGTTVGGALLAQLAGWWALRGVLQRPVVQTLRDAQD</sequence>
<feature type="transmembrane region" description="Helical" evidence="7">
    <location>
        <begin position="448"/>
        <end position="472"/>
    </location>
</feature>
<proteinExistence type="predicted"/>
<dbReference type="InterPro" id="IPR003838">
    <property type="entry name" value="ABC3_permease_C"/>
</dbReference>
<comment type="subcellular location">
    <subcellularLocation>
        <location evidence="1">Cell membrane</location>
        <topology evidence="1">Multi-pass membrane protein</topology>
    </subcellularLocation>
</comment>
<feature type="transmembrane region" description="Helical" evidence="7">
    <location>
        <begin position="286"/>
        <end position="306"/>
    </location>
</feature>
<feature type="transmembrane region" description="Helical" evidence="7">
    <location>
        <begin position="734"/>
        <end position="754"/>
    </location>
</feature>
<keyword evidence="2" id="KW-1003">Cell membrane</keyword>
<dbReference type="OrthoDB" id="5292592at2"/>
<reference evidence="10 11" key="1">
    <citation type="submission" date="2015-12" db="EMBL/GenBank/DDBJ databases">
        <title>Complete genome of Roseateles depolymerans KCTC 42856.</title>
        <authorList>
            <person name="Kim K.M."/>
        </authorList>
    </citation>
    <scope>NUCLEOTIDE SEQUENCE [LARGE SCALE GENOMIC DNA]</scope>
    <source>
        <strain evidence="10 11">KCTC 42856</strain>
    </source>
</reference>
<evidence type="ECO:0000256" key="5">
    <source>
        <dbReference type="ARBA" id="ARBA00023136"/>
    </source>
</evidence>
<keyword evidence="3 7" id="KW-0812">Transmembrane</keyword>
<dbReference type="STRING" id="76731.RD2015_1702"/>
<dbReference type="EMBL" id="CP013729">
    <property type="protein sequence ID" value="ALV06185.1"/>
    <property type="molecule type" value="Genomic_DNA"/>
</dbReference>
<evidence type="ECO:0000256" key="6">
    <source>
        <dbReference type="SAM" id="MobiDB-lite"/>
    </source>
</evidence>
<gene>
    <name evidence="10" type="ORF">RD2015_1702</name>
</gene>
<feature type="transmembrane region" description="Helical" evidence="7">
    <location>
        <begin position="822"/>
        <end position="844"/>
    </location>
</feature>
<dbReference type="Pfam" id="PF02687">
    <property type="entry name" value="FtsX"/>
    <property type="match status" value="2"/>
</dbReference>
<evidence type="ECO:0000256" key="3">
    <source>
        <dbReference type="ARBA" id="ARBA00022692"/>
    </source>
</evidence>
<dbReference type="Pfam" id="PF12704">
    <property type="entry name" value="MacB_PCD"/>
    <property type="match status" value="1"/>
</dbReference>
<accession>A0A0U3MCV5</accession>
<evidence type="ECO:0000313" key="11">
    <source>
        <dbReference type="Proteomes" id="UP000060699"/>
    </source>
</evidence>
<feature type="compositionally biased region" description="Polar residues" evidence="6">
    <location>
        <begin position="1"/>
        <end position="11"/>
    </location>
</feature>
<keyword evidence="11" id="KW-1185">Reference proteome</keyword>
<feature type="transmembrane region" description="Helical" evidence="7">
    <location>
        <begin position="384"/>
        <end position="403"/>
    </location>
</feature>
<feature type="domain" description="ABC3 transporter permease C-terminal" evidence="8">
    <location>
        <begin position="739"/>
        <end position="850"/>
    </location>
</feature>
<dbReference type="PANTHER" id="PTHR30287">
    <property type="entry name" value="MEMBRANE COMPONENT OF PREDICTED ABC SUPERFAMILY METABOLITE UPTAKE TRANSPORTER"/>
    <property type="match status" value="1"/>
</dbReference>
<evidence type="ECO:0000256" key="4">
    <source>
        <dbReference type="ARBA" id="ARBA00022989"/>
    </source>
</evidence>
<dbReference type="GO" id="GO:0005886">
    <property type="term" value="C:plasma membrane"/>
    <property type="evidence" value="ECO:0007669"/>
    <property type="project" value="UniProtKB-SubCell"/>
</dbReference>
<feature type="transmembrane region" description="Helical" evidence="7">
    <location>
        <begin position="330"/>
        <end position="352"/>
    </location>
</feature>
<evidence type="ECO:0000256" key="7">
    <source>
        <dbReference type="SAM" id="Phobius"/>
    </source>
</evidence>
<organism evidence="10 11">
    <name type="scientific">Roseateles depolymerans</name>
    <dbReference type="NCBI Taxonomy" id="76731"/>
    <lineage>
        <taxon>Bacteria</taxon>
        <taxon>Pseudomonadati</taxon>
        <taxon>Pseudomonadota</taxon>
        <taxon>Betaproteobacteria</taxon>
        <taxon>Burkholderiales</taxon>
        <taxon>Sphaerotilaceae</taxon>
        <taxon>Roseateles</taxon>
    </lineage>
</organism>
<dbReference type="KEGG" id="rdp:RD2015_1702"/>
<evidence type="ECO:0000259" key="8">
    <source>
        <dbReference type="Pfam" id="PF02687"/>
    </source>
</evidence>
<feature type="domain" description="MacB-like periplasmic core" evidence="9">
    <location>
        <begin position="50"/>
        <end position="220"/>
    </location>
</feature>
<feature type="compositionally biased region" description="Polar residues" evidence="6">
    <location>
        <begin position="20"/>
        <end position="30"/>
    </location>
</feature>
<feature type="transmembrane region" description="Helical" evidence="7">
    <location>
        <begin position="423"/>
        <end position="442"/>
    </location>
</feature>
<keyword evidence="4 7" id="KW-1133">Transmembrane helix</keyword>
<feature type="transmembrane region" description="Helical" evidence="7">
    <location>
        <begin position="493"/>
        <end position="519"/>
    </location>
</feature>
<keyword evidence="5 7" id="KW-0472">Membrane</keyword>
<evidence type="ECO:0000313" key="10">
    <source>
        <dbReference type="EMBL" id="ALV06185.1"/>
    </source>
</evidence>
<feature type="transmembrane region" description="Helical" evidence="7">
    <location>
        <begin position="359"/>
        <end position="378"/>
    </location>
</feature>
<dbReference type="PATRIC" id="fig|76731.3.peg.1743"/>
<protein>
    <submittedName>
        <fullName evidence="10">Putative transmembrane protein</fullName>
    </submittedName>
</protein>
<feature type="region of interest" description="Disordered" evidence="6">
    <location>
        <begin position="1"/>
        <end position="30"/>
    </location>
</feature>
<evidence type="ECO:0000256" key="2">
    <source>
        <dbReference type="ARBA" id="ARBA00022475"/>
    </source>
</evidence>